<evidence type="ECO:0000313" key="2">
    <source>
        <dbReference type="Proteomes" id="UP000032633"/>
    </source>
</evidence>
<dbReference type="HOGENOM" id="CLU_477212_0_0_9"/>
<keyword evidence="2" id="KW-1185">Reference proteome</keyword>
<evidence type="ECO:0000313" key="1">
    <source>
        <dbReference type="EMBL" id="AJY74276.1"/>
    </source>
</evidence>
<dbReference type="PANTHER" id="PTHR40616">
    <property type="entry name" value="LINALOOL DEHYDRATASE_ISOMERASE DOMAIN-CONTAINING PROTEIN"/>
    <property type="match status" value="1"/>
</dbReference>
<proteinExistence type="predicted"/>
<protein>
    <recommendedName>
        <fullName evidence="3">Heparinase</fullName>
    </recommendedName>
</protein>
<name>A0A0D5NG91_9BACL</name>
<reference evidence="1 2" key="1">
    <citation type="journal article" date="2015" name="J. Biotechnol.">
        <title>Complete genome sequence of Paenibacillus beijingensis 7188(T) (=DSM 24997(T)), a novel rhizobacterium from jujube garden soil.</title>
        <authorList>
            <person name="Kwak Y."/>
            <person name="Shin J.H."/>
        </authorList>
    </citation>
    <scope>NUCLEOTIDE SEQUENCE [LARGE SCALE GENOMIC DNA]</scope>
    <source>
        <strain evidence="1 2">DSM 24997</strain>
    </source>
</reference>
<accession>A0A0D5NG91</accession>
<dbReference type="PATRIC" id="fig|1126833.4.peg.1386"/>
<organism evidence="1 2">
    <name type="scientific">Paenibacillus beijingensis</name>
    <dbReference type="NCBI Taxonomy" id="1126833"/>
    <lineage>
        <taxon>Bacteria</taxon>
        <taxon>Bacillati</taxon>
        <taxon>Bacillota</taxon>
        <taxon>Bacilli</taxon>
        <taxon>Bacillales</taxon>
        <taxon>Paenibacillaceae</taxon>
        <taxon>Paenibacillus</taxon>
    </lineage>
</organism>
<dbReference type="EMBL" id="CP011058">
    <property type="protein sequence ID" value="AJY74276.1"/>
    <property type="molecule type" value="Genomic_DNA"/>
</dbReference>
<dbReference type="RefSeq" id="WP_045669712.1">
    <property type="nucleotide sequence ID" value="NZ_CP011058.1"/>
</dbReference>
<reference evidence="2" key="2">
    <citation type="submission" date="2015-03" db="EMBL/GenBank/DDBJ databases">
        <title>Genome sequence of Paenibacillus beijingensis strain DSM 24997T.</title>
        <authorList>
            <person name="Kwak Y."/>
            <person name="Shin J.-H."/>
        </authorList>
    </citation>
    <scope>NUCLEOTIDE SEQUENCE [LARGE SCALE GENOMIC DNA]</scope>
    <source>
        <strain evidence="2">DSM 24997</strain>
    </source>
</reference>
<dbReference type="AlphaFoldDB" id="A0A0D5NG91"/>
<dbReference type="OrthoDB" id="9813410at2"/>
<sequence>MEAMTDHHRLIEKLKSLEDQYNPEVQLLRVPFSSPGYHTTIKQADFVHATYPSAVYAVALLDSEIPELEERACSILGKLIQLQDTNPKRDTFGIWSWFYEEPLSQMSPPDWNWADFIGKNLALVLSRHGGKLPESLESGVRQAVCNAADAIIKRNVGPNYTNISIMGSFVTLIAGELLGREDYTGYGLQRLETFLAYTRKLNTFQEYNSPTYALISILELSKLHAETKLERVKTVCLELLDIAWGMVAAHYHPPTRQWAGPHTRSYSTLLQPYAQSFLQIATAGAASFLSSDRLEYSTEWFKSGIRCPMRFLPYFRTPEECTVRDMYFKDEQKEVEKWATTYMNPRYTLGSFSREIMWNQCRSLVAYFDNGGEVTYLHMRFLNDGYDLSSALLTCDQMEGNALFGLTLLTNGGNTHPSLDKTGGSITSSDLRIRFEIGGSLHHVESERSDSETVHLRIGDMQAAVRSVYGAFDEEAGDESGKPKDPPDEGVKLRWEVTEQDGILAADYVIYAGAERTFHFSRMEKAAFLFMLSIGETASVPEVMLTHEPDRLTAESAVPGKKLSISLDVRPGPDKLGG</sequence>
<dbReference type="KEGG" id="pbj:VN24_06380"/>
<evidence type="ECO:0008006" key="3">
    <source>
        <dbReference type="Google" id="ProtNLM"/>
    </source>
</evidence>
<dbReference type="PANTHER" id="PTHR40616:SF1">
    <property type="entry name" value="LINALOOL DEHYDRATASE_ISOMERASE DOMAIN-CONTAINING PROTEIN"/>
    <property type="match status" value="1"/>
</dbReference>
<gene>
    <name evidence="1" type="ORF">VN24_06380</name>
</gene>
<dbReference type="STRING" id="1126833.VN24_06380"/>
<dbReference type="Proteomes" id="UP000032633">
    <property type="component" value="Chromosome"/>
</dbReference>